<keyword evidence="5" id="KW-1185">Reference proteome</keyword>
<feature type="signal peptide" evidence="2">
    <location>
        <begin position="1"/>
        <end position="21"/>
    </location>
</feature>
<dbReference type="Gene3D" id="3.90.226.10">
    <property type="entry name" value="2-enoyl-CoA Hydratase, Chain A, domain 1"/>
    <property type="match status" value="1"/>
</dbReference>
<gene>
    <name evidence="4" type="ORF">ACFO5W_05160</name>
</gene>
<organism evidence="4 5">
    <name type="scientific">Dyella halodurans</name>
    <dbReference type="NCBI Taxonomy" id="1920171"/>
    <lineage>
        <taxon>Bacteria</taxon>
        <taxon>Pseudomonadati</taxon>
        <taxon>Pseudomonadota</taxon>
        <taxon>Gammaproteobacteria</taxon>
        <taxon>Lysobacterales</taxon>
        <taxon>Rhodanobacteraceae</taxon>
        <taxon>Dyella</taxon>
    </lineage>
</organism>
<evidence type="ECO:0000256" key="1">
    <source>
        <dbReference type="SAM" id="MobiDB-lite"/>
    </source>
</evidence>
<feature type="region of interest" description="Disordered" evidence="1">
    <location>
        <begin position="216"/>
        <end position="239"/>
    </location>
</feature>
<evidence type="ECO:0000313" key="4">
    <source>
        <dbReference type="EMBL" id="MFC4526021.1"/>
    </source>
</evidence>
<keyword evidence="2" id="KW-0732">Signal</keyword>
<accession>A0ABV9BZ74</accession>
<dbReference type="PANTHER" id="PTHR32060:SF22">
    <property type="entry name" value="CARBOXYL-TERMINAL-PROCESSING PEPTIDASE 3, CHLOROPLASTIC"/>
    <property type="match status" value="1"/>
</dbReference>
<dbReference type="SUPFAM" id="SSF52096">
    <property type="entry name" value="ClpP/crotonase"/>
    <property type="match status" value="1"/>
</dbReference>
<dbReference type="InterPro" id="IPR005151">
    <property type="entry name" value="Tail-specific_protease"/>
</dbReference>
<comment type="caution">
    <text evidence="4">The sequence shown here is derived from an EMBL/GenBank/DDBJ whole genome shotgun (WGS) entry which is preliminary data.</text>
</comment>
<evidence type="ECO:0000256" key="2">
    <source>
        <dbReference type="SAM" id="SignalP"/>
    </source>
</evidence>
<evidence type="ECO:0000313" key="5">
    <source>
        <dbReference type="Proteomes" id="UP001595961"/>
    </source>
</evidence>
<feature type="compositionally biased region" description="Polar residues" evidence="1">
    <location>
        <begin position="225"/>
        <end position="238"/>
    </location>
</feature>
<protein>
    <submittedName>
        <fullName evidence="4">S41 family peptidase</fullName>
    </submittedName>
</protein>
<proteinExistence type="predicted"/>
<dbReference type="RefSeq" id="WP_266150746.1">
    <property type="nucleotide sequence ID" value="NZ_CP064028.1"/>
</dbReference>
<feature type="domain" description="Tail specific protease" evidence="3">
    <location>
        <begin position="283"/>
        <end position="473"/>
    </location>
</feature>
<name>A0ABV9BZ74_9GAMM</name>
<sequence>MRRAWLGALLAGWLTAAGGVAAPHGGQAADHAADKDRLYTPAQLRADFEHMYRGLQSAHVDLYAFTSRQALDQRYRQLYAQLNQPLTLLQAKTRFELFAADVRMGHTRIDSPASDWRNYRAAGGKGFPLEIRVVDGRVYVAANLSGVDAIKPGDEMASIDGQSVQHWLKRTEQHVSAETSYMADSLMEYDFAIYLWIELGPVDGFDVVLQRDGSEPQSVRVPARTSAQMESSRAQQPPSLDLETPLRAAKMLDDHVAYLRPGPFYNVEAKTEAEGWDVSAFQQFIDRSFESFLDAHADSLIIDLRGNPGGDNLFSDVMVSWFATRPFRFASQFKIKVSEESTAANADRLANDAAAAGPISRKFAELYARSKVGDVVDFDIPLAYPREGRRFTGKVFVLVDRHSYSNAVSVAALVQDYKFGVVLGEATSDMATTYGAMEQFRLPQTGLSVGYPKARIVRPNGDLGAKGVTPDIAIRIPVIQTPADDVLQQAQAIARGSRQGG</sequence>
<dbReference type="EMBL" id="JBHSGA010000008">
    <property type="protein sequence ID" value="MFC4526021.1"/>
    <property type="molecule type" value="Genomic_DNA"/>
</dbReference>
<dbReference type="Proteomes" id="UP001595961">
    <property type="component" value="Unassembled WGS sequence"/>
</dbReference>
<feature type="chain" id="PRO_5047067647" evidence="2">
    <location>
        <begin position="22"/>
        <end position="501"/>
    </location>
</feature>
<dbReference type="InterPro" id="IPR029045">
    <property type="entry name" value="ClpP/crotonase-like_dom_sf"/>
</dbReference>
<dbReference type="PANTHER" id="PTHR32060">
    <property type="entry name" value="TAIL-SPECIFIC PROTEASE"/>
    <property type="match status" value="1"/>
</dbReference>
<reference evidence="5" key="1">
    <citation type="journal article" date="2019" name="Int. J. Syst. Evol. Microbiol.">
        <title>The Global Catalogue of Microorganisms (GCM) 10K type strain sequencing project: providing services to taxonomists for standard genome sequencing and annotation.</title>
        <authorList>
            <consortium name="The Broad Institute Genomics Platform"/>
            <consortium name="The Broad Institute Genome Sequencing Center for Infectious Disease"/>
            <person name="Wu L."/>
            <person name="Ma J."/>
        </authorList>
    </citation>
    <scope>NUCLEOTIDE SEQUENCE [LARGE SCALE GENOMIC DNA]</scope>
    <source>
        <strain evidence="5">CCM 4481</strain>
    </source>
</reference>
<dbReference type="Pfam" id="PF03572">
    <property type="entry name" value="Peptidase_S41"/>
    <property type="match status" value="1"/>
</dbReference>
<evidence type="ECO:0000259" key="3">
    <source>
        <dbReference type="Pfam" id="PF03572"/>
    </source>
</evidence>